<dbReference type="OrthoDB" id="5875666at2759"/>
<keyword evidence="3" id="KW-0808">Transferase</keyword>
<dbReference type="EMBL" id="KZ345284">
    <property type="protein sequence ID" value="PIO74402.1"/>
    <property type="molecule type" value="Genomic_DNA"/>
</dbReference>
<dbReference type="GO" id="GO:0006351">
    <property type="term" value="P:DNA-templated transcription"/>
    <property type="evidence" value="ECO:0007669"/>
    <property type="project" value="InterPro"/>
</dbReference>
<name>A0A2G9UXH2_TELCI</name>
<feature type="domain" description="RNA polymerase Rpb1" evidence="8">
    <location>
        <begin position="47"/>
        <end position="336"/>
    </location>
</feature>
<dbReference type="AlphaFoldDB" id="A0A2G9UXH2"/>
<evidence type="ECO:0000256" key="7">
    <source>
        <dbReference type="ARBA" id="ARBA00023163"/>
    </source>
</evidence>
<evidence type="ECO:0000256" key="5">
    <source>
        <dbReference type="ARBA" id="ARBA00022723"/>
    </source>
</evidence>
<accession>A0A2G9UXH2</accession>
<dbReference type="InterPro" id="IPR038120">
    <property type="entry name" value="Rpb1_funnel_sf"/>
</dbReference>
<dbReference type="GO" id="GO:0003899">
    <property type="term" value="F:DNA-directed RNA polymerase activity"/>
    <property type="evidence" value="ECO:0007669"/>
    <property type="project" value="UniProtKB-EC"/>
</dbReference>
<evidence type="ECO:0000256" key="6">
    <source>
        <dbReference type="ARBA" id="ARBA00022833"/>
    </source>
</evidence>
<keyword evidence="10" id="KW-1185">Reference proteome</keyword>
<evidence type="ECO:0000313" key="10">
    <source>
        <dbReference type="Proteomes" id="UP000230423"/>
    </source>
</evidence>
<dbReference type="GO" id="GO:0003677">
    <property type="term" value="F:DNA binding"/>
    <property type="evidence" value="ECO:0007669"/>
    <property type="project" value="InterPro"/>
</dbReference>
<evidence type="ECO:0000256" key="4">
    <source>
        <dbReference type="ARBA" id="ARBA00022695"/>
    </source>
</evidence>
<evidence type="ECO:0000256" key="1">
    <source>
        <dbReference type="ARBA" id="ARBA00012418"/>
    </source>
</evidence>
<dbReference type="GO" id="GO:0000428">
    <property type="term" value="C:DNA-directed RNA polymerase complex"/>
    <property type="evidence" value="ECO:0007669"/>
    <property type="project" value="UniProtKB-KW"/>
</dbReference>
<keyword evidence="7" id="KW-0804">Transcription</keyword>
<keyword evidence="2" id="KW-0240">DNA-directed RNA polymerase</keyword>
<dbReference type="SUPFAM" id="SSF64484">
    <property type="entry name" value="beta and beta-prime subunits of DNA dependent RNA-polymerase"/>
    <property type="match status" value="1"/>
</dbReference>
<organism evidence="9 10">
    <name type="scientific">Teladorsagia circumcincta</name>
    <name type="common">Brown stomach worm</name>
    <name type="synonym">Ostertagia circumcincta</name>
    <dbReference type="NCBI Taxonomy" id="45464"/>
    <lineage>
        <taxon>Eukaryota</taxon>
        <taxon>Metazoa</taxon>
        <taxon>Ecdysozoa</taxon>
        <taxon>Nematoda</taxon>
        <taxon>Chromadorea</taxon>
        <taxon>Rhabditida</taxon>
        <taxon>Rhabditina</taxon>
        <taxon>Rhabditomorpha</taxon>
        <taxon>Strongyloidea</taxon>
        <taxon>Trichostrongylidae</taxon>
        <taxon>Teladorsagia</taxon>
    </lineage>
</organism>
<dbReference type="InterPro" id="IPR015700">
    <property type="entry name" value="RPC1"/>
</dbReference>
<evidence type="ECO:0000259" key="8">
    <source>
        <dbReference type="Pfam" id="PF04998"/>
    </source>
</evidence>
<evidence type="ECO:0000256" key="2">
    <source>
        <dbReference type="ARBA" id="ARBA00022478"/>
    </source>
</evidence>
<dbReference type="PANTHER" id="PTHR48446:SF1">
    <property type="entry name" value="DNA-DIRECTED RNA POLYMERASE SUBUNIT BETA' N-TERMINAL SECTION"/>
    <property type="match status" value="1"/>
</dbReference>
<keyword evidence="5" id="KW-0479">Metal-binding</keyword>
<dbReference type="PANTHER" id="PTHR48446">
    <property type="entry name" value="DNA-DIRECTED RNA POLYMERASE SUBUNIT BETA' N-TERMINAL SECTION"/>
    <property type="match status" value="1"/>
</dbReference>
<keyword evidence="6" id="KW-0862">Zinc</keyword>
<evidence type="ECO:0000313" key="9">
    <source>
        <dbReference type="EMBL" id="PIO74402.1"/>
    </source>
</evidence>
<evidence type="ECO:0000256" key="3">
    <source>
        <dbReference type="ARBA" id="ARBA00022679"/>
    </source>
</evidence>
<reference evidence="9 10" key="1">
    <citation type="submission" date="2015-09" db="EMBL/GenBank/DDBJ databases">
        <title>Draft genome of the parasitic nematode Teladorsagia circumcincta isolate WARC Sus (inbred).</title>
        <authorList>
            <person name="Mitreva M."/>
        </authorList>
    </citation>
    <scope>NUCLEOTIDE SEQUENCE [LARGE SCALE GENOMIC DNA]</scope>
    <source>
        <strain evidence="9 10">S</strain>
    </source>
</reference>
<proteinExistence type="predicted"/>
<dbReference type="EC" id="2.7.7.6" evidence="1"/>
<dbReference type="GO" id="GO:0046872">
    <property type="term" value="F:metal ion binding"/>
    <property type="evidence" value="ECO:0007669"/>
    <property type="project" value="UniProtKB-KW"/>
</dbReference>
<dbReference type="Gene3D" id="1.10.132.30">
    <property type="match status" value="1"/>
</dbReference>
<dbReference type="Pfam" id="PF04998">
    <property type="entry name" value="RNA_pol_Rpb1_5"/>
    <property type="match status" value="1"/>
</dbReference>
<sequence length="342" mass="38199">MLKEVSLVGKKCMTSVRHHGYERCQEYISLFESRQLKPQPGCTMEETLEALILKELSSIRDKAGKTLYRTVIDDEIGDSHPEFRRRVENFVKKIIAKSSAVYKIPRFCRNHSDRKSQVLAHCVSRAQLVAFLEKCCWRLKRAVVEPGMAVGAIAATSIGEPSTQMTLKTFHFAGVASMNITQGVPRIKEIINAMKAGRYVTTLKKSSSLMVTMSGIVRSIVSSKGYVTFKVSQVLMGKVVQITVVGKSMMIIRPPSDSKRNMLITLQIMKQSLQKVIVKGLPDVKRCVVHADEKTGDKYSIIVEGNDFRRVLSQVGIDSCHSTMNNAVVVAEVMTIILPYEL</sequence>
<gene>
    <name evidence="9" type="ORF">TELCIR_03587</name>
</gene>
<keyword evidence="4" id="KW-0548">Nucleotidyltransferase</keyword>
<dbReference type="Proteomes" id="UP000230423">
    <property type="component" value="Unassembled WGS sequence"/>
</dbReference>
<protein>
    <recommendedName>
        <fullName evidence="1">DNA-directed RNA polymerase</fullName>
        <ecNumber evidence="1">2.7.7.6</ecNumber>
    </recommendedName>
</protein>
<dbReference type="InterPro" id="IPR007081">
    <property type="entry name" value="RNA_pol_Rpb1_5"/>
</dbReference>